<keyword evidence="6" id="KW-1185">Reference proteome</keyword>
<dbReference type="InterPro" id="IPR036390">
    <property type="entry name" value="WH_DNA-bd_sf"/>
</dbReference>
<dbReference type="Gene3D" id="1.10.10.10">
    <property type="entry name" value="Winged helix-like DNA-binding domain superfamily/Winged helix DNA-binding domain"/>
    <property type="match status" value="1"/>
</dbReference>
<evidence type="ECO:0000313" key="5">
    <source>
        <dbReference type="EMBL" id="MFD0898266.1"/>
    </source>
</evidence>
<dbReference type="InterPro" id="IPR000835">
    <property type="entry name" value="HTH_MarR-typ"/>
</dbReference>
<dbReference type="Pfam" id="PF12802">
    <property type="entry name" value="MarR_2"/>
    <property type="match status" value="1"/>
</dbReference>
<comment type="caution">
    <text evidence="5">The sequence shown here is derived from an EMBL/GenBank/DDBJ whole genome shotgun (WGS) entry which is preliminary data.</text>
</comment>
<proteinExistence type="predicted"/>
<reference evidence="6" key="1">
    <citation type="journal article" date="2019" name="Int. J. Syst. Evol. Microbiol.">
        <title>The Global Catalogue of Microorganisms (GCM) 10K type strain sequencing project: providing services to taxonomists for standard genome sequencing and annotation.</title>
        <authorList>
            <consortium name="The Broad Institute Genomics Platform"/>
            <consortium name="The Broad Institute Genome Sequencing Center for Infectious Disease"/>
            <person name="Wu L."/>
            <person name="Ma J."/>
        </authorList>
    </citation>
    <scope>NUCLEOTIDE SEQUENCE [LARGE SCALE GENOMIC DNA]</scope>
    <source>
        <strain evidence="6">CCM 8925</strain>
    </source>
</reference>
<gene>
    <name evidence="5" type="ORF">ACFQZ7_11095</name>
</gene>
<dbReference type="Proteomes" id="UP001597104">
    <property type="component" value="Unassembled WGS sequence"/>
</dbReference>
<dbReference type="PROSITE" id="PS50995">
    <property type="entry name" value="HTH_MARR_2"/>
    <property type="match status" value="1"/>
</dbReference>
<dbReference type="SMART" id="SM00347">
    <property type="entry name" value="HTH_MARR"/>
    <property type="match status" value="1"/>
</dbReference>
<protein>
    <submittedName>
        <fullName evidence="5">MarR family winged helix-turn-helix transcriptional regulator</fullName>
    </submittedName>
</protein>
<dbReference type="EMBL" id="JBHTIO010000051">
    <property type="protein sequence ID" value="MFD0898266.1"/>
    <property type="molecule type" value="Genomic_DNA"/>
</dbReference>
<dbReference type="RefSeq" id="WP_137638638.1">
    <property type="nucleotide sequence ID" value="NZ_BJDN01000032.1"/>
</dbReference>
<keyword evidence="3" id="KW-0804">Transcription</keyword>
<dbReference type="InterPro" id="IPR036388">
    <property type="entry name" value="WH-like_DNA-bd_sf"/>
</dbReference>
<evidence type="ECO:0000256" key="1">
    <source>
        <dbReference type="ARBA" id="ARBA00023015"/>
    </source>
</evidence>
<evidence type="ECO:0000313" key="6">
    <source>
        <dbReference type="Proteomes" id="UP001597104"/>
    </source>
</evidence>
<sequence length="142" mass="16173">MQENYGKAIKFATNQMNKSLSEYAKQFGLTGVQMSVIDFIGVQGSVLQRDIEAEFNIKRSTATLILQRMEKSGLIQQRRATTDKRQKEVCLAPKAISLYDRVSAYIQQQQQAIDGQFSLETRQAFLEVLRFFIKLNGGEENV</sequence>
<feature type="domain" description="HTH marR-type" evidence="4">
    <location>
        <begin position="2"/>
        <end position="134"/>
    </location>
</feature>
<accession>A0ABW3EEX8</accession>
<keyword evidence="2" id="KW-0238">DNA-binding</keyword>
<organism evidence="5 6">
    <name type="scientific">Loigolactobacillus binensis</name>
    <dbReference type="NCBI Taxonomy" id="2559922"/>
    <lineage>
        <taxon>Bacteria</taxon>
        <taxon>Bacillati</taxon>
        <taxon>Bacillota</taxon>
        <taxon>Bacilli</taxon>
        <taxon>Lactobacillales</taxon>
        <taxon>Lactobacillaceae</taxon>
        <taxon>Loigolactobacillus</taxon>
    </lineage>
</organism>
<dbReference type="PANTHER" id="PTHR42756:SF1">
    <property type="entry name" value="TRANSCRIPTIONAL REPRESSOR OF EMRAB OPERON"/>
    <property type="match status" value="1"/>
</dbReference>
<evidence type="ECO:0000259" key="4">
    <source>
        <dbReference type="PROSITE" id="PS50995"/>
    </source>
</evidence>
<dbReference type="PANTHER" id="PTHR42756">
    <property type="entry name" value="TRANSCRIPTIONAL REGULATOR, MARR"/>
    <property type="match status" value="1"/>
</dbReference>
<evidence type="ECO:0000256" key="2">
    <source>
        <dbReference type="ARBA" id="ARBA00023125"/>
    </source>
</evidence>
<evidence type="ECO:0000256" key="3">
    <source>
        <dbReference type="ARBA" id="ARBA00023163"/>
    </source>
</evidence>
<keyword evidence="1" id="KW-0805">Transcription regulation</keyword>
<name>A0ABW3EEX8_9LACO</name>
<dbReference type="SUPFAM" id="SSF46785">
    <property type="entry name" value="Winged helix' DNA-binding domain"/>
    <property type="match status" value="1"/>
</dbReference>